<protein>
    <submittedName>
        <fullName evidence="1">Uncharacterized protein</fullName>
    </submittedName>
</protein>
<name>A0A7U8GSB1_NEPCE</name>
<accession>A0A7U8GSB1</accession>
<dbReference type="Proteomes" id="UP000002171">
    <property type="component" value="Unassembled WGS sequence"/>
</dbReference>
<proteinExistence type="predicted"/>
<organism evidence="1 2">
    <name type="scientific">Neptuniibacter caesariensis</name>
    <dbReference type="NCBI Taxonomy" id="207954"/>
    <lineage>
        <taxon>Bacteria</taxon>
        <taxon>Pseudomonadati</taxon>
        <taxon>Pseudomonadota</taxon>
        <taxon>Gammaproteobacteria</taxon>
        <taxon>Oceanospirillales</taxon>
        <taxon>Oceanospirillaceae</taxon>
        <taxon>Neptuniibacter</taxon>
    </lineage>
</organism>
<evidence type="ECO:0000313" key="2">
    <source>
        <dbReference type="Proteomes" id="UP000002171"/>
    </source>
</evidence>
<dbReference type="EMBL" id="AAOW01000003">
    <property type="protein sequence ID" value="EAR62307.1"/>
    <property type="molecule type" value="Genomic_DNA"/>
</dbReference>
<gene>
    <name evidence="1" type="ORF">MED92_14758</name>
</gene>
<sequence>MQSSQPHNKFVNNRSLAGPLNGCFAAIRPITKALCSEKQGKVMRVLDNMEKWALDLLSPFLISEFPNGYEVVVPNQDPPDCIATNGKKSLPIEFTAFDTWEVFKFYNSDFKKRKEPFYSILQIPYEPEKWIMSVMERKSYALEDKFKDLTIVTHFHGGLEFQNAEPQEIVSKTSAIGLTHDLLQRMSWALWNSKYRNVETFLVYPGQNPIKLNVPVEEPSEIDITNGYPTIQTIIGKFPLNQVIDFEKLERMEVKFFPKSQGWVQPDSLRGGPIDPFTIQAEPKDTDALAWAFVAPSMPMYNELDLRQIAEAQKHNKSKHSESASGASV</sequence>
<evidence type="ECO:0000313" key="1">
    <source>
        <dbReference type="EMBL" id="EAR62307.1"/>
    </source>
</evidence>
<reference evidence="1 2" key="1">
    <citation type="submission" date="2006-02" db="EMBL/GenBank/DDBJ databases">
        <authorList>
            <person name="Pinhassi J."/>
            <person name="Pedros-Alio C."/>
            <person name="Ferriera S."/>
            <person name="Johnson J."/>
            <person name="Kravitz S."/>
            <person name="Halpern A."/>
            <person name="Remington K."/>
            <person name="Beeson K."/>
            <person name="Tran B."/>
            <person name="Rogers Y.-H."/>
            <person name="Friedman R."/>
            <person name="Venter J.C."/>
        </authorList>
    </citation>
    <scope>NUCLEOTIDE SEQUENCE [LARGE SCALE GENOMIC DNA]</scope>
    <source>
        <strain evidence="1 2">MED92</strain>
    </source>
</reference>
<dbReference type="AlphaFoldDB" id="A0A7U8GSB1"/>
<comment type="caution">
    <text evidence="1">The sequence shown here is derived from an EMBL/GenBank/DDBJ whole genome shotgun (WGS) entry which is preliminary data.</text>
</comment>
<keyword evidence="2" id="KW-1185">Reference proteome</keyword>